<name>M0DZS9_9EURY</name>
<dbReference type="RefSeq" id="WP_004047668.1">
    <property type="nucleotide sequence ID" value="NZ_AOJE01000021.1"/>
</dbReference>
<reference evidence="1 2" key="1">
    <citation type="journal article" date="2014" name="PLoS Genet.">
        <title>Phylogenetically driven sequencing of extremely halophilic archaea reveals strategies for static and dynamic osmo-response.</title>
        <authorList>
            <person name="Becker E.A."/>
            <person name="Seitzer P.M."/>
            <person name="Tritt A."/>
            <person name="Larsen D."/>
            <person name="Krusor M."/>
            <person name="Yao A.I."/>
            <person name="Wu D."/>
            <person name="Madern D."/>
            <person name="Eisen J.A."/>
            <person name="Darling A.E."/>
            <person name="Facciotti M.T."/>
        </authorList>
    </citation>
    <scope>NUCLEOTIDE SEQUENCE [LARGE SCALE GENOMIC DNA]</scope>
    <source>
        <strain evidence="1 2">DSM 1137</strain>
    </source>
</reference>
<dbReference type="PATRIC" id="fig|1227484.4.peg.1513"/>
<keyword evidence="2" id="KW-1185">Reference proteome</keyword>
<protein>
    <submittedName>
        <fullName evidence="1">Uncharacterized protein</fullName>
    </submittedName>
</protein>
<dbReference type="OrthoDB" id="321788at2157"/>
<evidence type="ECO:0000313" key="1">
    <source>
        <dbReference type="EMBL" id="ELZ40996.1"/>
    </source>
</evidence>
<dbReference type="eggNOG" id="arCOG08992">
    <property type="taxonomic scope" value="Archaea"/>
</dbReference>
<gene>
    <name evidence="1" type="ORF">C471_07430</name>
</gene>
<accession>M0DZS9</accession>
<dbReference type="Proteomes" id="UP000011514">
    <property type="component" value="Unassembled WGS sequence"/>
</dbReference>
<evidence type="ECO:0000313" key="2">
    <source>
        <dbReference type="Proteomes" id="UP000011514"/>
    </source>
</evidence>
<comment type="caution">
    <text evidence="1">The sequence shown here is derived from an EMBL/GenBank/DDBJ whole genome shotgun (WGS) entry which is preliminary data.</text>
</comment>
<proteinExistence type="predicted"/>
<sequence length="331" mass="37558">MTNPLFSTYTQGENRVTSTLLAVLEHVNSRLGEDILEALVDESDLSLVAFDNQVTGVESVPDAAIRGSTALWFETKTRRNAVRRGQLEGHLTALDRDPADLQRLIVLTPDERVPDEVRAIDDDRLVWASFDTLVGTVESVLERDVGSAEASMYVPTEREAFLLRELTRFVYDEELVSGREDRVLVVGARRAWDEYRDYDHYFCQPNRSFKPVSHLAFYKDGEIKPDVPRVTGGVESVTLTEEAVRDHPELSHDHERSLLDAVERMRNDGSERYGDTQKVLFLEPDLELDRAVRNDKTASDSNRTVAFVQGHRYVSLSTLRDGPQYTTILED</sequence>
<dbReference type="STRING" id="1227484.C471_07430"/>
<dbReference type="EMBL" id="AOJE01000021">
    <property type="protein sequence ID" value="ELZ40996.1"/>
    <property type="molecule type" value="Genomic_DNA"/>
</dbReference>
<organism evidence="1 2">
    <name type="scientific">Halorubrum saccharovorum DSM 1137</name>
    <dbReference type="NCBI Taxonomy" id="1227484"/>
    <lineage>
        <taxon>Archaea</taxon>
        <taxon>Methanobacteriati</taxon>
        <taxon>Methanobacteriota</taxon>
        <taxon>Stenosarchaea group</taxon>
        <taxon>Halobacteria</taxon>
        <taxon>Halobacteriales</taxon>
        <taxon>Haloferacaceae</taxon>
        <taxon>Halorubrum</taxon>
    </lineage>
</organism>
<dbReference type="AlphaFoldDB" id="M0DZS9"/>